<dbReference type="InterPro" id="IPR000843">
    <property type="entry name" value="HTH_LacI"/>
</dbReference>
<dbReference type="SUPFAM" id="SSF47413">
    <property type="entry name" value="lambda repressor-like DNA-binding domains"/>
    <property type="match status" value="1"/>
</dbReference>
<dbReference type="SMART" id="SM00354">
    <property type="entry name" value="HTH_LACI"/>
    <property type="match status" value="1"/>
</dbReference>
<organism evidence="5 6">
    <name type="scientific">Merdimmobilis hominis</name>
    <dbReference type="NCBI Taxonomy" id="2897707"/>
    <lineage>
        <taxon>Bacteria</taxon>
        <taxon>Bacillati</taxon>
        <taxon>Bacillota</taxon>
        <taxon>Clostridia</taxon>
        <taxon>Eubacteriales</taxon>
        <taxon>Oscillospiraceae</taxon>
        <taxon>Merdimmobilis</taxon>
    </lineage>
</organism>
<accession>A0A938X4Z8</accession>
<dbReference type="CDD" id="cd01392">
    <property type="entry name" value="HTH_LacI"/>
    <property type="match status" value="1"/>
</dbReference>
<dbReference type="PANTHER" id="PTHR30146">
    <property type="entry name" value="LACI-RELATED TRANSCRIPTIONAL REPRESSOR"/>
    <property type="match status" value="1"/>
</dbReference>
<dbReference type="Pfam" id="PF00356">
    <property type="entry name" value="LacI"/>
    <property type="match status" value="1"/>
</dbReference>
<evidence type="ECO:0000256" key="3">
    <source>
        <dbReference type="ARBA" id="ARBA00023163"/>
    </source>
</evidence>
<dbReference type="Gene3D" id="1.10.260.40">
    <property type="entry name" value="lambda repressor-like DNA-binding domains"/>
    <property type="match status" value="1"/>
</dbReference>
<name>A0A938X4Z8_9FIRM</name>
<dbReference type="InterPro" id="IPR028082">
    <property type="entry name" value="Peripla_BP_I"/>
</dbReference>
<feature type="domain" description="HTH lacI-type" evidence="4">
    <location>
        <begin position="5"/>
        <end position="59"/>
    </location>
</feature>
<dbReference type="GO" id="GO:0003700">
    <property type="term" value="F:DNA-binding transcription factor activity"/>
    <property type="evidence" value="ECO:0007669"/>
    <property type="project" value="TreeGrafter"/>
</dbReference>
<keyword evidence="3" id="KW-0804">Transcription</keyword>
<keyword evidence="2 5" id="KW-0238">DNA-binding</keyword>
<dbReference type="InterPro" id="IPR010982">
    <property type="entry name" value="Lambda_DNA-bd_dom_sf"/>
</dbReference>
<dbReference type="PROSITE" id="PS00356">
    <property type="entry name" value="HTH_LACI_1"/>
    <property type="match status" value="1"/>
</dbReference>
<dbReference type="AlphaFoldDB" id="A0A938X4Z8"/>
<dbReference type="EMBL" id="JACJKY010000002">
    <property type="protein sequence ID" value="MBM6919908.1"/>
    <property type="molecule type" value="Genomic_DNA"/>
</dbReference>
<reference evidence="5" key="1">
    <citation type="submission" date="2020-08" db="EMBL/GenBank/DDBJ databases">
        <authorList>
            <person name="Cejkova D."/>
            <person name="Kubasova T."/>
            <person name="Jahodarova E."/>
            <person name="Rychlik I."/>
        </authorList>
    </citation>
    <scope>NUCLEOTIDE SEQUENCE</scope>
    <source>
        <strain evidence="5">An559</strain>
    </source>
</reference>
<evidence type="ECO:0000313" key="5">
    <source>
        <dbReference type="EMBL" id="MBM6919908.1"/>
    </source>
</evidence>
<comment type="caution">
    <text evidence="5">The sequence shown here is derived from an EMBL/GenBank/DDBJ whole genome shotgun (WGS) entry which is preliminary data.</text>
</comment>
<evidence type="ECO:0000313" key="6">
    <source>
        <dbReference type="Proteomes" id="UP000774750"/>
    </source>
</evidence>
<dbReference type="CDD" id="cd06284">
    <property type="entry name" value="PBP1_LacI-like"/>
    <property type="match status" value="1"/>
</dbReference>
<dbReference type="SUPFAM" id="SSF53822">
    <property type="entry name" value="Periplasmic binding protein-like I"/>
    <property type="match status" value="1"/>
</dbReference>
<dbReference type="Proteomes" id="UP000774750">
    <property type="component" value="Unassembled WGS sequence"/>
</dbReference>
<dbReference type="PRINTS" id="PR00036">
    <property type="entry name" value="HTHLACI"/>
</dbReference>
<evidence type="ECO:0000256" key="1">
    <source>
        <dbReference type="ARBA" id="ARBA00023015"/>
    </source>
</evidence>
<keyword evidence="1" id="KW-0805">Transcription regulation</keyword>
<dbReference type="GO" id="GO:0000976">
    <property type="term" value="F:transcription cis-regulatory region binding"/>
    <property type="evidence" value="ECO:0007669"/>
    <property type="project" value="TreeGrafter"/>
</dbReference>
<evidence type="ECO:0000259" key="4">
    <source>
        <dbReference type="PROSITE" id="PS50932"/>
    </source>
</evidence>
<keyword evidence="6" id="KW-1185">Reference proteome</keyword>
<gene>
    <name evidence="5" type="ORF">H6A12_01845</name>
</gene>
<dbReference type="Gene3D" id="3.40.50.2300">
    <property type="match status" value="2"/>
</dbReference>
<reference evidence="5" key="2">
    <citation type="journal article" date="2021" name="Sci. Rep.">
        <title>The distribution of antibiotic resistance genes in chicken gut microbiota commensals.</title>
        <authorList>
            <person name="Juricova H."/>
            <person name="Matiasovicova J."/>
            <person name="Kubasova T."/>
            <person name="Cejkova D."/>
            <person name="Rychlik I."/>
        </authorList>
    </citation>
    <scope>NUCLEOTIDE SEQUENCE</scope>
    <source>
        <strain evidence="5">An559</strain>
    </source>
</reference>
<proteinExistence type="predicted"/>
<dbReference type="RefSeq" id="WP_204444208.1">
    <property type="nucleotide sequence ID" value="NZ_JACJKY010000002.1"/>
</dbReference>
<protein>
    <submittedName>
        <fullName evidence="5">LacI family DNA-binding transcriptional regulator</fullName>
    </submittedName>
</protein>
<sequence>MRIIATIKDVAKLAGVSVATVSRVLNKEANVLPQTKLRVQDAIAKLHYSPNLLGRNLRQGATKKILVLLNTISNPFYSQVVRGIEECAAKEHYSVMLCMTHGDPVLEQQSITLLQTKLVDGAVFLSAEQEGTALTEACRGIPVVQACEPRDGFLAASVSIDNKKAAYDAISYLIQNGHKQIAFFGASDTLSSSICRKDGYLQALSDYELTPNPDWIIEEGFSINAGVRAAKRLISCKELPDAVFCISDSCAIGAIRTLVEAGISVPGDISVMGFDNAEISKAFLPAVTTVQQPRYEIGYKAASLLLDAMRGEENRAVKITLPHEIIERNSVEKHT</sequence>
<dbReference type="Pfam" id="PF00532">
    <property type="entry name" value="Peripla_BP_1"/>
    <property type="match status" value="1"/>
</dbReference>
<dbReference type="InterPro" id="IPR001761">
    <property type="entry name" value="Peripla_BP/Lac1_sug-bd_dom"/>
</dbReference>
<evidence type="ECO:0000256" key="2">
    <source>
        <dbReference type="ARBA" id="ARBA00023125"/>
    </source>
</evidence>
<dbReference type="PROSITE" id="PS50932">
    <property type="entry name" value="HTH_LACI_2"/>
    <property type="match status" value="1"/>
</dbReference>
<dbReference type="PANTHER" id="PTHR30146:SF109">
    <property type="entry name" value="HTH-TYPE TRANSCRIPTIONAL REGULATOR GALS"/>
    <property type="match status" value="1"/>
</dbReference>